<keyword evidence="11 13" id="KW-0472">Membrane</keyword>
<keyword evidence="8 16" id="KW-0418">Kinase</keyword>
<dbReference type="PROSITE" id="PS50885">
    <property type="entry name" value="HAMP"/>
    <property type="match status" value="1"/>
</dbReference>
<dbReference type="InterPro" id="IPR004358">
    <property type="entry name" value="Sig_transdc_His_kin-like_C"/>
</dbReference>
<dbReference type="SUPFAM" id="SSF47384">
    <property type="entry name" value="Homodimeric domain of signal transducing histidine kinase"/>
    <property type="match status" value="1"/>
</dbReference>
<evidence type="ECO:0000256" key="3">
    <source>
        <dbReference type="ARBA" id="ARBA00004236"/>
    </source>
</evidence>
<dbReference type="FunFam" id="3.30.565.10:FF:000006">
    <property type="entry name" value="Sensor histidine kinase WalK"/>
    <property type="match status" value="1"/>
</dbReference>
<feature type="domain" description="Histidine kinase" evidence="14">
    <location>
        <begin position="273"/>
        <end position="489"/>
    </location>
</feature>
<dbReference type="Pfam" id="PF00512">
    <property type="entry name" value="HisKA"/>
    <property type="match status" value="1"/>
</dbReference>
<dbReference type="CDD" id="cd06225">
    <property type="entry name" value="HAMP"/>
    <property type="match status" value="1"/>
</dbReference>
<dbReference type="InterPro" id="IPR036890">
    <property type="entry name" value="HATPase_C_sf"/>
</dbReference>
<dbReference type="Pfam" id="PF00672">
    <property type="entry name" value="HAMP"/>
    <property type="match status" value="1"/>
</dbReference>
<dbReference type="InterPro" id="IPR003660">
    <property type="entry name" value="HAMP_dom"/>
</dbReference>
<keyword evidence="6 16" id="KW-0808">Transferase</keyword>
<protein>
    <recommendedName>
        <fullName evidence="4">histidine kinase</fullName>
        <ecNumber evidence="4">2.7.13.3</ecNumber>
    </recommendedName>
</protein>
<dbReference type="Gene3D" id="1.10.287.130">
    <property type="match status" value="1"/>
</dbReference>
<dbReference type="CDD" id="cd00082">
    <property type="entry name" value="HisKA"/>
    <property type="match status" value="1"/>
</dbReference>
<dbReference type="SMART" id="SM00387">
    <property type="entry name" value="HATPase_c"/>
    <property type="match status" value="1"/>
</dbReference>
<dbReference type="AlphaFoldDB" id="A0A4V1CET0"/>
<proteinExistence type="predicted"/>
<evidence type="ECO:0000313" key="16">
    <source>
        <dbReference type="EMBL" id="QCB29178.1"/>
    </source>
</evidence>
<dbReference type="InterPro" id="IPR003661">
    <property type="entry name" value="HisK_dim/P_dom"/>
</dbReference>
<dbReference type="Gene3D" id="6.10.340.10">
    <property type="match status" value="1"/>
</dbReference>
<evidence type="ECO:0000256" key="5">
    <source>
        <dbReference type="ARBA" id="ARBA00022553"/>
    </source>
</evidence>
<dbReference type="PROSITE" id="PS50109">
    <property type="entry name" value="HIS_KIN"/>
    <property type="match status" value="1"/>
</dbReference>
<evidence type="ECO:0000256" key="4">
    <source>
        <dbReference type="ARBA" id="ARBA00012438"/>
    </source>
</evidence>
<dbReference type="Pfam" id="PF02518">
    <property type="entry name" value="HATPase_c"/>
    <property type="match status" value="1"/>
</dbReference>
<comment type="catalytic activity">
    <reaction evidence="1">
        <text>ATP + protein L-histidine = ADP + protein N-phospho-L-histidine.</text>
        <dbReference type="EC" id="2.7.13.3"/>
    </reaction>
</comment>
<evidence type="ECO:0000313" key="17">
    <source>
        <dbReference type="Proteomes" id="UP000296352"/>
    </source>
</evidence>
<dbReference type="GO" id="GO:0005509">
    <property type="term" value="F:calcium ion binding"/>
    <property type="evidence" value="ECO:0007669"/>
    <property type="project" value="UniProtKB-ARBA"/>
</dbReference>
<dbReference type="InterPro" id="IPR005467">
    <property type="entry name" value="His_kinase_dom"/>
</dbReference>
<feature type="region of interest" description="Disordered" evidence="12">
    <location>
        <begin position="1"/>
        <end position="32"/>
    </location>
</feature>
<feature type="transmembrane region" description="Helical" evidence="13">
    <location>
        <begin position="43"/>
        <end position="64"/>
    </location>
</feature>
<keyword evidence="10" id="KW-0902">Two-component regulatory system</keyword>
<keyword evidence="5" id="KW-0597">Phosphoprotein</keyword>
<dbReference type="EMBL" id="CP039247">
    <property type="protein sequence ID" value="QCB29178.1"/>
    <property type="molecule type" value="Genomic_DNA"/>
</dbReference>
<dbReference type="InterPro" id="IPR003594">
    <property type="entry name" value="HATPase_dom"/>
</dbReference>
<dbReference type="Gene3D" id="3.30.565.10">
    <property type="entry name" value="Histidine kinase-like ATPase, C-terminal domain"/>
    <property type="match status" value="1"/>
</dbReference>
<evidence type="ECO:0000256" key="1">
    <source>
        <dbReference type="ARBA" id="ARBA00000085"/>
    </source>
</evidence>
<evidence type="ECO:0000256" key="6">
    <source>
        <dbReference type="ARBA" id="ARBA00022679"/>
    </source>
</evidence>
<gene>
    <name evidence="16" type="primary">tcrY</name>
    <name evidence="16" type="ORF">CENDO_09615</name>
</gene>
<evidence type="ECO:0000256" key="10">
    <source>
        <dbReference type="ARBA" id="ARBA00023012"/>
    </source>
</evidence>
<dbReference type="RefSeq" id="WP_246014266.1">
    <property type="nucleotide sequence ID" value="NZ_CP039247.1"/>
</dbReference>
<dbReference type="PRINTS" id="PR00344">
    <property type="entry name" value="BCTRLSENSOR"/>
</dbReference>
<dbReference type="CDD" id="cd00075">
    <property type="entry name" value="HATPase"/>
    <property type="match status" value="1"/>
</dbReference>
<comment type="subcellular location">
    <subcellularLocation>
        <location evidence="3">Cell membrane</location>
    </subcellularLocation>
</comment>
<dbReference type="KEGG" id="cee:CENDO_09615"/>
<evidence type="ECO:0000256" key="11">
    <source>
        <dbReference type="ARBA" id="ARBA00023136"/>
    </source>
</evidence>
<organism evidence="16 17">
    <name type="scientific">Corynebacterium endometrii</name>
    <dbReference type="NCBI Taxonomy" id="2488819"/>
    <lineage>
        <taxon>Bacteria</taxon>
        <taxon>Bacillati</taxon>
        <taxon>Actinomycetota</taxon>
        <taxon>Actinomycetes</taxon>
        <taxon>Mycobacteriales</taxon>
        <taxon>Corynebacteriaceae</taxon>
        <taxon>Corynebacterium</taxon>
    </lineage>
</organism>
<dbReference type="InterPro" id="IPR036097">
    <property type="entry name" value="HisK_dim/P_sf"/>
</dbReference>
<dbReference type="SMART" id="SM00388">
    <property type="entry name" value="HisKA"/>
    <property type="match status" value="1"/>
</dbReference>
<dbReference type="GO" id="GO:0000155">
    <property type="term" value="F:phosphorelay sensor kinase activity"/>
    <property type="evidence" value="ECO:0007669"/>
    <property type="project" value="InterPro"/>
</dbReference>
<accession>A0A4V1CET0</accession>
<evidence type="ECO:0000256" key="12">
    <source>
        <dbReference type="SAM" id="MobiDB-lite"/>
    </source>
</evidence>
<dbReference type="PANTHER" id="PTHR45436:SF5">
    <property type="entry name" value="SENSOR HISTIDINE KINASE TRCS"/>
    <property type="match status" value="1"/>
</dbReference>
<reference evidence="16 17" key="1">
    <citation type="submission" date="2019-04" db="EMBL/GenBank/DDBJ databases">
        <title>Corynebacterium endometrii sp. nov., isolated from the uterus of a cow with endometritis.</title>
        <authorList>
            <person name="Ballas P."/>
            <person name="Ruckert C."/>
            <person name="Wagener K."/>
            <person name="Drillich M."/>
            <person name="Kaempfer P."/>
            <person name="Busse H.-J."/>
            <person name="Ehling-Schulz M."/>
        </authorList>
    </citation>
    <scope>NUCLEOTIDE SEQUENCE [LARGE SCALE GENOMIC DNA]</scope>
    <source>
        <strain evidence="16 17">LMM-1653</strain>
    </source>
</reference>
<dbReference type="SMART" id="SM00304">
    <property type="entry name" value="HAMP"/>
    <property type="match status" value="1"/>
</dbReference>
<name>A0A4V1CET0_9CORY</name>
<evidence type="ECO:0000256" key="13">
    <source>
        <dbReference type="SAM" id="Phobius"/>
    </source>
</evidence>
<evidence type="ECO:0000256" key="9">
    <source>
        <dbReference type="ARBA" id="ARBA00022989"/>
    </source>
</evidence>
<evidence type="ECO:0000259" key="15">
    <source>
        <dbReference type="PROSITE" id="PS50885"/>
    </source>
</evidence>
<dbReference type="EC" id="2.7.13.3" evidence="4"/>
<dbReference type="PANTHER" id="PTHR45436">
    <property type="entry name" value="SENSOR HISTIDINE KINASE YKOH"/>
    <property type="match status" value="1"/>
</dbReference>
<evidence type="ECO:0000259" key="14">
    <source>
        <dbReference type="PROSITE" id="PS50109"/>
    </source>
</evidence>
<dbReference type="SUPFAM" id="SSF55874">
    <property type="entry name" value="ATPase domain of HSP90 chaperone/DNA topoisomerase II/histidine kinase"/>
    <property type="match status" value="1"/>
</dbReference>
<sequence length="496" mass="53562">MTKESPSNPSPGPSAVTAAGGPGVPAHRRRTFRSKPKAMPLRTWLMILLVIISGLGMGASSLAVSTVMRDVFYNRVDKELYEALGGWAQSSDLFEADVTKRPPTDFAVLNYYPDGSLRWFNINEATPAVDNVVIGAAPSTIGSIPTSPVDSQWRVLAVEDNGVVTVVAKRLDDDQATLRGLVMLQIIISSVVLAVIAAVGYWLIKLSLRPLRVVEQTASAIAGGDYDRRVPEWPLHTEVGRLASALNIMLTRLQKSIEQAQSQEEQMRRFVGDASHELRTPLTSLRGYTELYRSGATDDAGFVFGKVDAESKRMSLLVEDLLALTRAEGSRLDMTKVDLLELTMSVASSARAAFPERVVDVTPKTKGIPLVNGDADRLHQVFLNLVSNGLRHGGPEAKVCITLRDEAFEGADGVVVEVADDGKGMSAEVASHVFERFYRSDASRTRDTGGSGLGLAIAKSLVELHGGEISVESTEGEGSVFTVRLPAYDETSHGRD</sequence>
<feature type="transmembrane region" description="Helical" evidence="13">
    <location>
        <begin position="182"/>
        <end position="204"/>
    </location>
</feature>
<evidence type="ECO:0000256" key="7">
    <source>
        <dbReference type="ARBA" id="ARBA00022692"/>
    </source>
</evidence>
<dbReference type="FunFam" id="1.10.287.130:FF:000001">
    <property type="entry name" value="Two-component sensor histidine kinase"/>
    <property type="match status" value="1"/>
</dbReference>
<dbReference type="GO" id="GO:0005886">
    <property type="term" value="C:plasma membrane"/>
    <property type="evidence" value="ECO:0007669"/>
    <property type="project" value="UniProtKB-SubCell"/>
</dbReference>
<evidence type="ECO:0000256" key="8">
    <source>
        <dbReference type="ARBA" id="ARBA00022777"/>
    </source>
</evidence>
<comment type="cofactor">
    <cofactor evidence="2">
        <name>a divalent metal cation</name>
        <dbReference type="ChEBI" id="CHEBI:60240"/>
    </cofactor>
</comment>
<dbReference type="SUPFAM" id="SSF158472">
    <property type="entry name" value="HAMP domain-like"/>
    <property type="match status" value="1"/>
</dbReference>
<dbReference type="Proteomes" id="UP000296352">
    <property type="component" value="Chromosome"/>
</dbReference>
<keyword evidence="17" id="KW-1185">Reference proteome</keyword>
<feature type="domain" description="HAMP" evidence="15">
    <location>
        <begin position="205"/>
        <end position="258"/>
    </location>
</feature>
<dbReference type="InterPro" id="IPR050428">
    <property type="entry name" value="TCS_sensor_his_kinase"/>
</dbReference>
<keyword evidence="7 13" id="KW-0812">Transmembrane</keyword>
<keyword evidence="9 13" id="KW-1133">Transmembrane helix</keyword>
<evidence type="ECO:0000256" key="2">
    <source>
        <dbReference type="ARBA" id="ARBA00001968"/>
    </source>
</evidence>